<dbReference type="EMBL" id="BORC01000007">
    <property type="protein sequence ID" value="GIN63586.1"/>
    <property type="molecule type" value="Genomic_DNA"/>
</dbReference>
<proteinExistence type="predicted"/>
<dbReference type="AlphaFoldDB" id="A0A919WKW5"/>
<dbReference type="InterPro" id="IPR018357">
    <property type="entry name" value="Hexapep_transf_CS"/>
</dbReference>
<dbReference type="InterPro" id="IPR011004">
    <property type="entry name" value="Trimer_LpxA-like_sf"/>
</dbReference>
<evidence type="ECO:0000256" key="1">
    <source>
        <dbReference type="ARBA" id="ARBA00022679"/>
    </source>
</evidence>
<dbReference type="InterPro" id="IPR001451">
    <property type="entry name" value="Hexapep"/>
</dbReference>
<dbReference type="RefSeq" id="WP_137742996.1">
    <property type="nucleotide sequence ID" value="NZ_BORC01000007.1"/>
</dbReference>
<dbReference type="PANTHER" id="PTHR43300:SF11">
    <property type="entry name" value="ACETYLTRANSFERASE RV3034C-RELATED"/>
    <property type="match status" value="1"/>
</dbReference>
<name>A0A919WKW5_9BACI</name>
<dbReference type="NCBIfam" id="TIGR03308">
    <property type="entry name" value="phn_thr-fam"/>
    <property type="match status" value="1"/>
</dbReference>
<dbReference type="CDD" id="cd03349">
    <property type="entry name" value="LbH_XAT"/>
    <property type="match status" value="1"/>
</dbReference>
<accession>A0A919WKW5</accession>
<dbReference type="InterPro" id="IPR050179">
    <property type="entry name" value="Trans_hexapeptide_repeat"/>
</dbReference>
<dbReference type="SUPFAM" id="SSF51161">
    <property type="entry name" value="Trimeric LpxA-like enzymes"/>
    <property type="match status" value="1"/>
</dbReference>
<reference evidence="3" key="1">
    <citation type="submission" date="2021-03" db="EMBL/GenBank/DDBJ databases">
        <title>Antimicrobial resistance genes in bacteria isolated from Japanese honey, and their potential for conferring macrolide and lincosamide resistance in the American foulbrood pathogen Paenibacillus larvae.</title>
        <authorList>
            <person name="Okamoto M."/>
            <person name="Kumagai M."/>
            <person name="Kanamori H."/>
            <person name="Takamatsu D."/>
        </authorList>
    </citation>
    <scope>NUCLEOTIDE SEQUENCE</scope>
    <source>
        <strain evidence="3">J27TS8</strain>
    </source>
</reference>
<dbReference type="PANTHER" id="PTHR43300">
    <property type="entry name" value="ACETYLTRANSFERASE"/>
    <property type="match status" value="1"/>
</dbReference>
<organism evidence="3 4">
    <name type="scientific">Robertmurraya siralis</name>
    <dbReference type="NCBI Taxonomy" id="77777"/>
    <lineage>
        <taxon>Bacteria</taxon>
        <taxon>Bacillati</taxon>
        <taxon>Bacillota</taxon>
        <taxon>Bacilli</taxon>
        <taxon>Bacillales</taxon>
        <taxon>Bacillaceae</taxon>
        <taxon>Robertmurraya</taxon>
    </lineage>
</organism>
<dbReference type="Proteomes" id="UP000682111">
    <property type="component" value="Unassembled WGS sequence"/>
</dbReference>
<keyword evidence="2" id="KW-0677">Repeat</keyword>
<keyword evidence="4" id="KW-1185">Reference proteome</keyword>
<protein>
    <recommendedName>
        <fullName evidence="5">Acetyltransferase</fullName>
    </recommendedName>
</protein>
<dbReference type="Gene3D" id="2.160.10.10">
    <property type="entry name" value="Hexapeptide repeat proteins"/>
    <property type="match status" value="1"/>
</dbReference>
<dbReference type="GO" id="GO:0016740">
    <property type="term" value="F:transferase activity"/>
    <property type="evidence" value="ECO:0007669"/>
    <property type="project" value="UniProtKB-KW"/>
</dbReference>
<evidence type="ECO:0000313" key="3">
    <source>
        <dbReference type="EMBL" id="GIN63586.1"/>
    </source>
</evidence>
<evidence type="ECO:0008006" key="5">
    <source>
        <dbReference type="Google" id="ProtNLM"/>
    </source>
</evidence>
<evidence type="ECO:0000256" key="2">
    <source>
        <dbReference type="ARBA" id="ARBA00022737"/>
    </source>
</evidence>
<keyword evidence="1" id="KW-0808">Transferase</keyword>
<comment type="caution">
    <text evidence="3">The sequence shown here is derived from an EMBL/GenBank/DDBJ whole genome shotgun (WGS) entry which is preliminary data.</text>
</comment>
<dbReference type="InterPro" id="IPR017694">
    <property type="entry name" value="Phosphonate_tfrase_rpt"/>
</dbReference>
<dbReference type="OrthoDB" id="9801697at2"/>
<dbReference type="PROSITE" id="PS00101">
    <property type="entry name" value="HEXAPEP_TRANSFERASES"/>
    <property type="match status" value="1"/>
</dbReference>
<sequence length="210" mass="23988">MPFIYQPNEERKLSTTPSIDPSSQIIDSFAGAWTSIGANNKIVESSFGDYTYTMDGVTVNYSEIGKFCSIASHVCINPVQHPMERVSQHHMTYRKIAYCLDDKDDEDFFDWRRTKKVKIGHDVWIGHGAIIMKDVEIGTGAVIGSGAVVTKDVAPYMIVVGIPARPLKRRFPQELSEKLLKIAWWNWSREKLETHFEDFNDMETFIKKHG</sequence>
<dbReference type="Pfam" id="PF00132">
    <property type="entry name" value="Hexapep"/>
    <property type="match status" value="1"/>
</dbReference>
<gene>
    <name evidence="3" type="ORF">J27TS8_35790</name>
</gene>
<evidence type="ECO:0000313" key="4">
    <source>
        <dbReference type="Proteomes" id="UP000682111"/>
    </source>
</evidence>